<dbReference type="Proteomes" id="UP001159363">
    <property type="component" value="Chromosome 10"/>
</dbReference>
<organism evidence="1 2">
    <name type="scientific">Dryococelus australis</name>
    <dbReference type="NCBI Taxonomy" id="614101"/>
    <lineage>
        <taxon>Eukaryota</taxon>
        <taxon>Metazoa</taxon>
        <taxon>Ecdysozoa</taxon>
        <taxon>Arthropoda</taxon>
        <taxon>Hexapoda</taxon>
        <taxon>Insecta</taxon>
        <taxon>Pterygota</taxon>
        <taxon>Neoptera</taxon>
        <taxon>Polyneoptera</taxon>
        <taxon>Phasmatodea</taxon>
        <taxon>Verophasmatodea</taxon>
        <taxon>Anareolatae</taxon>
        <taxon>Phasmatidae</taxon>
        <taxon>Eurycanthinae</taxon>
        <taxon>Dryococelus</taxon>
    </lineage>
</organism>
<dbReference type="EMBL" id="JARBHB010000011">
    <property type="protein sequence ID" value="KAJ8872376.1"/>
    <property type="molecule type" value="Genomic_DNA"/>
</dbReference>
<evidence type="ECO:0000313" key="2">
    <source>
        <dbReference type="Proteomes" id="UP001159363"/>
    </source>
</evidence>
<sequence length="129" mass="14870">MLYPDAQVRIEIWTKFLLRASKKTSSIIPRLKIARDEKYAKVLNELKSGNCRKIIWDLFVIRNGILFRRKEIGEEQWLLCIPDNLLDELCEKVHDASSCSHCCQPLVFSGSKFIFCCLKGTAYGDEIGE</sequence>
<reference evidence="1 2" key="1">
    <citation type="submission" date="2023-02" db="EMBL/GenBank/DDBJ databases">
        <title>LHISI_Scaffold_Assembly.</title>
        <authorList>
            <person name="Stuart O.P."/>
            <person name="Cleave R."/>
            <person name="Magrath M.J.L."/>
            <person name="Mikheyev A.S."/>
        </authorList>
    </citation>
    <scope>NUCLEOTIDE SEQUENCE [LARGE SCALE GENOMIC DNA]</scope>
    <source>
        <strain evidence="1">Daus_M_001</strain>
        <tissue evidence="1">Leg muscle</tissue>
    </source>
</reference>
<comment type="caution">
    <text evidence="1">The sequence shown here is derived from an EMBL/GenBank/DDBJ whole genome shotgun (WGS) entry which is preliminary data.</text>
</comment>
<accession>A0ABQ9GK12</accession>
<protein>
    <submittedName>
        <fullName evidence="1">Uncharacterized protein</fullName>
    </submittedName>
</protein>
<proteinExistence type="predicted"/>
<keyword evidence="2" id="KW-1185">Reference proteome</keyword>
<evidence type="ECO:0000313" key="1">
    <source>
        <dbReference type="EMBL" id="KAJ8872376.1"/>
    </source>
</evidence>
<gene>
    <name evidence="1" type="ORF">PR048_025980</name>
</gene>
<name>A0ABQ9GK12_9NEOP</name>